<proteinExistence type="predicted"/>
<dbReference type="Proteomes" id="UP000620559">
    <property type="component" value="Unassembled WGS sequence"/>
</dbReference>
<dbReference type="AlphaFoldDB" id="A0A8J7JU42"/>
<accession>A0A8J7JU42</accession>
<comment type="caution">
    <text evidence="1">The sequence shown here is derived from an EMBL/GenBank/DDBJ whole genome shotgun (WGS) entry which is preliminary data.</text>
</comment>
<sequence>MNFKRTGAISRGLDASLIALLSLTVGLLGIESANAKNPLTETPVTAPSNYIAQVTDASNPVYGSWKLRYSVDGIVYESVLVMDGFSGSMRTRYYHPSLGKQAVDQTMYLKNSPDGLLLFGYNPVYAGTSTKHPYFSADNFLFAIEPDGSPKITNCDDAGQCSAVTAQTIR</sequence>
<evidence type="ECO:0000313" key="1">
    <source>
        <dbReference type="EMBL" id="MBE9213010.1"/>
    </source>
</evidence>
<reference evidence="1" key="1">
    <citation type="submission" date="2020-10" db="EMBL/GenBank/DDBJ databases">
        <authorList>
            <person name="Castelo-Branco R."/>
            <person name="Eusebio N."/>
            <person name="Adriana R."/>
            <person name="Vieira A."/>
            <person name="Brugerolle De Fraissinette N."/>
            <person name="Rezende De Castro R."/>
            <person name="Schneider M.P."/>
            <person name="Vasconcelos V."/>
            <person name="Leao P.N."/>
        </authorList>
    </citation>
    <scope>NUCLEOTIDE SEQUENCE</scope>
    <source>
        <strain evidence="1">LEGE 06105</strain>
    </source>
</reference>
<dbReference type="RefSeq" id="WP_193919484.1">
    <property type="nucleotide sequence ID" value="NZ_JADEWL010000023.1"/>
</dbReference>
<gene>
    <name evidence="1" type="ORF">IQ247_10015</name>
</gene>
<dbReference type="EMBL" id="JADEWL010000023">
    <property type="protein sequence ID" value="MBE9213010.1"/>
    <property type="molecule type" value="Genomic_DNA"/>
</dbReference>
<organism evidence="1 2">
    <name type="scientific">Plectonema cf. radiosum LEGE 06105</name>
    <dbReference type="NCBI Taxonomy" id="945769"/>
    <lineage>
        <taxon>Bacteria</taxon>
        <taxon>Bacillati</taxon>
        <taxon>Cyanobacteriota</taxon>
        <taxon>Cyanophyceae</taxon>
        <taxon>Oscillatoriophycideae</taxon>
        <taxon>Oscillatoriales</taxon>
        <taxon>Microcoleaceae</taxon>
        <taxon>Plectonema</taxon>
    </lineage>
</organism>
<protein>
    <recommendedName>
        <fullName evidence="3">RDD domain-containing protein</fullName>
    </recommendedName>
</protein>
<evidence type="ECO:0008006" key="3">
    <source>
        <dbReference type="Google" id="ProtNLM"/>
    </source>
</evidence>
<name>A0A8J7JU42_9CYAN</name>
<evidence type="ECO:0000313" key="2">
    <source>
        <dbReference type="Proteomes" id="UP000620559"/>
    </source>
</evidence>
<keyword evidence="2" id="KW-1185">Reference proteome</keyword>